<organism evidence="2">
    <name type="scientific">Eutreptiella gymnastica</name>
    <dbReference type="NCBI Taxonomy" id="73025"/>
    <lineage>
        <taxon>Eukaryota</taxon>
        <taxon>Discoba</taxon>
        <taxon>Euglenozoa</taxon>
        <taxon>Euglenida</taxon>
        <taxon>Spirocuta</taxon>
        <taxon>Euglenophyceae</taxon>
        <taxon>Eutreptiales</taxon>
        <taxon>Eutreptiaceae</taxon>
        <taxon>Eutreptiella</taxon>
    </lineage>
</organism>
<protein>
    <submittedName>
        <fullName evidence="2">Uncharacterized protein</fullName>
    </submittedName>
</protein>
<evidence type="ECO:0000313" key="2">
    <source>
        <dbReference type="EMBL" id="CAE0807047.1"/>
    </source>
</evidence>
<feature type="transmembrane region" description="Helical" evidence="1">
    <location>
        <begin position="20"/>
        <end position="40"/>
    </location>
</feature>
<feature type="transmembrane region" description="Helical" evidence="1">
    <location>
        <begin position="116"/>
        <end position="138"/>
    </location>
</feature>
<proteinExistence type="predicted"/>
<keyword evidence="1" id="KW-0472">Membrane</keyword>
<keyword evidence="1" id="KW-1133">Transmembrane helix</keyword>
<keyword evidence="1" id="KW-0812">Transmembrane</keyword>
<name>A0A7S4CUN9_9EUGL</name>
<reference evidence="2" key="1">
    <citation type="submission" date="2021-01" db="EMBL/GenBank/DDBJ databases">
        <authorList>
            <person name="Corre E."/>
            <person name="Pelletier E."/>
            <person name="Niang G."/>
            <person name="Scheremetjew M."/>
            <person name="Finn R."/>
            <person name="Kale V."/>
            <person name="Holt S."/>
            <person name="Cochrane G."/>
            <person name="Meng A."/>
            <person name="Brown T."/>
            <person name="Cohen L."/>
        </authorList>
    </citation>
    <scope>NUCLEOTIDE SEQUENCE</scope>
    <source>
        <strain evidence="2">CCMP1594</strain>
    </source>
</reference>
<gene>
    <name evidence="2" type="ORF">EGYM00163_LOCUS18175</name>
</gene>
<accession>A0A7S4CUN9</accession>
<feature type="transmembrane region" description="Helical" evidence="1">
    <location>
        <begin position="78"/>
        <end position="104"/>
    </location>
</feature>
<dbReference type="EMBL" id="HBJA01051293">
    <property type="protein sequence ID" value="CAE0807047.1"/>
    <property type="molecule type" value="Transcribed_RNA"/>
</dbReference>
<dbReference type="AlphaFoldDB" id="A0A7S4CUN9"/>
<sequence length="279" mass="31979">MIHGSTLSSLLGTRDLTDASLHGVVVLAVILVTLIITWASENPYNARHHRRRTSLCGITGRTRWEMPQNPTLRDRFRWFLDAIGFFYGFGLVAAVTICLELFIYLEVVHPPDQLNYPWLFIVGYVSSNHFLYALHHLLGTCLHSKTLKDTAGVGGFFLHSHRKSMRVFLFSEHKLADLWVHFGMAWRHPWRLDHWLELWVHFMKYCDRPVKPLTRAVPLIHNAMPLDDCIDCLAHSVTGLLVLGPMRFAGCIVIAEAARIMLKLDIAMHHLPETDAKEE</sequence>
<evidence type="ECO:0000256" key="1">
    <source>
        <dbReference type="SAM" id="Phobius"/>
    </source>
</evidence>